<reference evidence="5 6" key="1">
    <citation type="journal article" date="2016" name="Genome Biol. Evol.">
        <title>Divergent and convergent evolution of fungal pathogenicity.</title>
        <authorList>
            <person name="Shang Y."/>
            <person name="Xiao G."/>
            <person name="Zheng P."/>
            <person name="Cen K."/>
            <person name="Zhan S."/>
            <person name="Wang C."/>
        </authorList>
    </citation>
    <scope>NUCLEOTIDE SEQUENCE [LARGE SCALE GENOMIC DNA]</scope>
    <source>
        <strain evidence="5 6">RCEF 264</strain>
    </source>
</reference>
<dbReference type="SUPFAM" id="SSF51735">
    <property type="entry name" value="NAD(P)-binding Rossmann-fold domains"/>
    <property type="match status" value="1"/>
</dbReference>
<name>A0A167VRF9_9HYPO</name>
<dbReference type="InterPro" id="IPR036291">
    <property type="entry name" value="NAD(P)-bd_dom_sf"/>
</dbReference>
<dbReference type="Gene3D" id="3.40.50.720">
    <property type="entry name" value="NAD(P)-binding Rossmann-like Domain"/>
    <property type="match status" value="2"/>
</dbReference>
<dbReference type="Pfam" id="PF02826">
    <property type="entry name" value="2-Hacid_dh_C"/>
    <property type="match status" value="1"/>
</dbReference>
<organism evidence="5 6">
    <name type="scientific">Niveomyces insectorum RCEF 264</name>
    <dbReference type="NCBI Taxonomy" id="1081102"/>
    <lineage>
        <taxon>Eukaryota</taxon>
        <taxon>Fungi</taxon>
        <taxon>Dikarya</taxon>
        <taxon>Ascomycota</taxon>
        <taxon>Pezizomycotina</taxon>
        <taxon>Sordariomycetes</taxon>
        <taxon>Hypocreomycetidae</taxon>
        <taxon>Hypocreales</taxon>
        <taxon>Cordycipitaceae</taxon>
        <taxon>Niveomyces</taxon>
    </lineage>
</organism>
<dbReference type="STRING" id="1081102.A0A167VRF9"/>
<dbReference type="PANTHER" id="PTHR42789:SF1">
    <property type="entry name" value="D-ISOMER SPECIFIC 2-HYDROXYACID DEHYDROGENASE FAMILY PROTEIN (AFU_ORTHOLOGUE AFUA_6G10090)"/>
    <property type="match status" value="1"/>
</dbReference>
<comment type="caution">
    <text evidence="5">The sequence shown here is derived from an EMBL/GenBank/DDBJ whole genome shotgun (WGS) entry which is preliminary data.</text>
</comment>
<evidence type="ECO:0000313" key="6">
    <source>
        <dbReference type="Proteomes" id="UP000076874"/>
    </source>
</evidence>
<dbReference type="CDD" id="cd12169">
    <property type="entry name" value="PGDH_like_1"/>
    <property type="match status" value="1"/>
</dbReference>
<keyword evidence="6" id="KW-1185">Reference proteome</keyword>
<keyword evidence="3" id="KW-0520">NAD</keyword>
<dbReference type="OrthoDB" id="298012at2759"/>
<keyword evidence="2" id="KW-0560">Oxidoreductase</keyword>
<evidence type="ECO:0000256" key="3">
    <source>
        <dbReference type="ARBA" id="ARBA00023027"/>
    </source>
</evidence>
<sequence length="359" mass="39021">MAPIKVAVLDDYKNFAGPAFANLDPSVFEVSHFPDTSLPYNHPDTPQDAKDKLVARLLPFQAISTMRERTPFPAELVARLPNLKLLLTTGNRNLALDLPAFEKEGIPVVGAVNRAGPPEGPDSTTQHFLALVLAAARSIPADDAAVKEGGWQAGLAPFGLAGKVYGTVGLGRLGAKTAKILHESFNMQVIAWSPNLTQDKADAQARDAGLPVVDSRTGQKTFRAVSREELFATADVVAVHLVLSERSRGLITGQDLGRMKKDSIFVNTSRGPIVVEADLLEALEKGTIDRAALDVFDIEPLPADSPWRTTAWGRDGRGQVVLTPHTGYGERLTMEKWYAEQAENLRRFAQGEELQNRMI</sequence>
<dbReference type="SUPFAM" id="SSF52283">
    <property type="entry name" value="Formate/glycerate dehydrogenase catalytic domain-like"/>
    <property type="match status" value="1"/>
</dbReference>
<gene>
    <name evidence="5" type="ORF">SPI_04447</name>
</gene>
<dbReference type="GO" id="GO:0051287">
    <property type="term" value="F:NAD binding"/>
    <property type="evidence" value="ECO:0007669"/>
    <property type="project" value="InterPro"/>
</dbReference>
<protein>
    <submittedName>
        <fullName evidence="5">D-isomer specific 2-hydroxyacid dehydrogenase family protein</fullName>
    </submittedName>
</protein>
<feature type="domain" description="D-isomer specific 2-hydroxyacid dehydrogenase NAD-binding" evidence="4">
    <location>
        <begin position="129"/>
        <end position="327"/>
    </location>
</feature>
<dbReference type="AlphaFoldDB" id="A0A167VRF9"/>
<proteinExistence type="inferred from homology"/>
<evidence type="ECO:0000256" key="2">
    <source>
        <dbReference type="ARBA" id="ARBA00023002"/>
    </source>
</evidence>
<dbReference type="PANTHER" id="PTHR42789">
    <property type="entry name" value="D-ISOMER SPECIFIC 2-HYDROXYACID DEHYDROGENASE FAMILY PROTEIN (AFU_ORTHOLOGUE AFUA_6G10090)"/>
    <property type="match status" value="1"/>
</dbReference>
<dbReference type="PROSITE" id="PS00671">
    <property type="entry name" value="D_2_HYDROXYACID_DH_3"/>
    <property type="match status" value="1"/>
</dbReference>
<accession>A0A167VRF9</accession>
<dbReference type="EMBL" id="AZHD01000006">
    <property type="protein sequence ID" value="OAA62907.1"/>
    <property type="molecule type" value="Genomic_DNA"/>
</dbReference>
<evidence type="ECO:0000313" key="5">
    <source>
        <dbReference type="EMBL" id="OAA62907.1"/>
    </source>
</evidence>
<dbReference type="GO" id="GO:0016491">
    <property type="term" value="F:oxidoreductase activity"/>
    <property type="evidence" value="ECO:0007669"/>
    <property type="project" value="UniProtKB-KW"/>
</dbReference>
<dbReference type="InterPro" id="IPR050857">
    <property type="entry name" value="D-2-hydroxyacid_DH"/>
</dbReference>
<dbReference type="InterPro" id="IPR006140">
    <property type="entry name" value="D-isomer_DH_NAD-bd"/>
</dbReference>
<comment type="similarity">
    <text evidence="1">Belongs to the D-isomer specific 2-hydroxyacid dehydrogenase family.</text>
</comment>
<dbReference type="Proteomes" id="UP000076874">
    <property type="component" value="Unassembled WGS sequence"/>
</dbReference>
<evidence type="ECO:0000256" key="1">
    <source>
        <dbReference type="ARBA" id="ARBA00005854"/>
    </source>
</evidence>
<dbReference type="InterPro" id="IPR029753">
    <property type="entry name" value="D-isomer_DH_CS"/>
</dbReference>
<evidence type="ECO:0000259" key="4">
    <source>
        <dbReference type="Pfam" id="PF02826"/>
    </source>
</evidence>